<reference evidence="1" key="1">
    <citation type="submission" date="2022-04" db="EMBL/GenBank/DDBJ databases">
        <title>Jade perch genome.</title>
        <authorList>
            <person name="Chao B."/>
        </authorList>
    </citation>
    <scope>NUCLEOTIDE SEQUENCE</scope>
    <source>
        <strain evidence="1">CB-2022</strain>
    </source>
</reference>
<proteinExistence type="predicted"/>
<name>A0ACB8WLH9_9TELE</name>
<protein>
    <submittedName>
        <fullName evidence="1">Uncharacterized protein</fullName>
    </submittedName>
</protein>
<evidence type="ECO:0000313" key="1">
    <source>
        <dbReference type="EMBL" id="KAI3368571.1"/>
    </source>
</evidence>
<sequence>YHHSKIHCFSTTEWCVFKDTDINTYTDAVIGYIGKCIDDIVPRITVQTFPNQKPWVNGEVRAKLKAQDRRLQLRAPTPGACGPGLKTLTDYKKKISSAEVMSASLPDELNTFYARFESTSPAVEVQKAQEDHCPPVISRADVCRTLKRINTRKAPGPDGIPGRALKVCADQLADVFADILNVSLFQSVVPTCFKGDHHCPCPQENQNPLILNDYRPVALTSTIMKCFERLVKSFITSSIPDSLDPLQFAYRPNRSTEDAISLTLHTALSHLDQRDTYVRMLFIDYSSAFNTIVPSKLVTKLRDPQGSTAPCVIGS</sequence>
<evidence type="ECO:0000313" key="2">
    <source>
        <dbReference type="Proteomes" id="UP000831701"/>
    </source>
</evidence>
<comment type="caution">
    <text evidence="1">The sequence shown here is derived from an EMBL/GenBank/DDBJ whole genome shotgun (WGS) entry which is preliminary data.</text>
</comment>
<keyword evidence="2" id="KW-1185">Reference proteome</keyword>
<feature type="non-terminal residue" evidence="1">
    <location>
        <position position="1"/>
    </location>
</feature>
<gene>
    <name evidence="1" type="ORF">L3Q82_025395</name>
</gene>
<accession>A0ACB8WLH9</accession>
<dbReference type="EMBL" id="CM041538">
    <property type="protein sequence ID" value="KAI3368571.1"/>
    <property type="molecule type" value="Genomic_DNA"/>
</dbReference>
<dbReference type="Proteomes" id="UP000831701">
    <property type="component" value="Chromosome 8"/>
</dbReference>
<organism evidence="1 2">
    <name type="scientific">Scortum barcoo</name>
    <name type="common">barcoo grunter</name>
    <dbReference type="NCBI Taxonomy" id="214431"/>
    <lineage>
        <taxon>Eukaryota</taxon>
        <taxon>Metazoa</taxon>
        <taxon>Chordata</taxon>
        <taxon>Craniata</taxon>
        <taxon>Vertebrata</taxon>
        <taxon>Euteleostomi</taxon>
        <taxon>Actinopterygii</taxon>
        <taxon>Neopterygii</taxon>
        <taxon>Teleostei</taxon>
        <taxon>Neoteleostei</taxon>
        <taxon>Acanthomorphata</taxon>
        <taxon>Eupercaria</taxon>
        <taxon>Centrarchiformes</taxon>
        <taxon>Terapontoidei</taxon>
        <taxon>Terapontidae</taxon>
        <taxon>Scortum</taxon>
    </lineage>
</organism>